<dbReference type="Proteomes" id="UP000267516">
    <property type="component" value="Segment"/>
</dbReference>
<protein>
    <submittedName>
        <fullName evidence="1">ORF440</fullName>
    </submittedName>
</protein>
<accession>A0A2D3I6Z5</accession>
<dbReference type="EMBL" id="MF768985">
    <property type="protein sequence ID" value="ATU84191.1"/>
    <property type="molecule type" value="Genomic_DNA"/>
</dbReference>
<reference evidence="1" key="1">
    <citation type="journal article" date="2018" name="Aquaculture">
        <title>Complete genome sequence of a white spot syndrome virus associated with a disease incursion in Australia.</title>
        <authorList>
            <person name="Oakey J."/>
            <person name="Smith C.S."/>
        </authorList>
    </citation>
    <scope>NUCLEOTIDE SEQUENCE [LARGE SCALE GENOMIC DNA]</scope>
    <source>
        <strain evidence="1">WSSV-AU</strain>
    </source>
</reference>
<evidence type="ECO:0000313" key="1">
    <source>
        <dbReference type="EMBL" id="ATU84191.1"/>
    </source>
</evidence>
<proteinExistence type="predicted"/>
<sequence length="61" mass="7199">MLFYRVRFLSGHLTNLFVFLDLLSVSCRSWSCSVNSVHYIFFNAGLTTILDPRRPLRQRPH</sequence>
<organism evidence="1">
    <name type="scientific">White spot syndrome virus</name>
    <dbReference type="NCBI Taxonomy" id="342409"/>
    <lineage>
        <taxon>Viruses</taxon>
        <taxon>Viruses incertae sedis</taxon>
        <taxon>Naldaviricetes</taxon>
        <taxon>Nimaviridae</taxon>
        <taxon>Whispovirus</taxon>
    </lineage>
</organism>
<name>A0A2D3I6Z5_9VIRU</name>